<protein>
    <recommendedName>
        <fullName evidence="4">DUF2846 domain-containing protein</fullName>
    </recommendedName>
</protein>
<evidence type="ECO:0000313" key="2">
    <source>
        <dbReference type="EMBL" id="MFD1341365.1"/>
    </source>
</evidence>
<feature type="signal peptide" evidence="1">
    <location>
        <begin position="1"/>
        <end position="24"/>
    </location>
</feature>
<reference evidence="3" key="1">
    <citation type="journal article" date="2019" name="Int. J. Syst. Evol. Microbiol.">
        <title>The Global Catalogue of Microorganisms (GCM) 10K type strain sequencing project: providing services to taxonomists for standard genome sequencing and annotation.</title>
        <authorList>
            <consortium name="The Broad Institute Genomics Platform"/>
            <consortium name="The Broad Institute Genome Sequencing Center for Infectious Disease"/>
            <person name="Wu L."/>
            <person name="Ma J."/>
        </authorList>
    </citation>
    <scope>NUCLEOTIDE SEQUENCE [LARGE SCALE GENOMIC DNA]</scope>
    <source>
        <strain evidence="3">CCUG 62953</strain>
    </source>
</reference>
<dbReference type="Proteomes" id="UP001597135">
    <property type="component" value="Unassembled WGS sequence"/>
</dbReference>
<evidence type="ECO:0000313" key="3">
    <source>
        <dbReference type="Proteomes" id="UP001597135"/>
    </source>
</evidence>
<keyword evidence="3" id="KW-1185">Reference proteome</keyword>
<evidence type="ECO:0008006" key="4">
    <source>
        <dbReference type="Google" id="ProtNLM"/>
    </source>
</evidence>
<feature type="chain" id="PRO_5047030252" description="DUF2846 domain-containing protein" evidence="1">
    <location>
        <begin position="25"/>
        <end position="144"/>
    </location>
</feature>
<dbReference type="PROSITE" id="PS51257">
    <property type="entry name" value="PROKAR_LIPOPROTEIN"/>
    <property type="match status" value="1"/>
</dbReference>
<accession>A0ABW3ZF56</accession>
<comment type="caution">
    <text evidence="2">The sequence shown here is derived from an EMBL/GenBank/DDBJ whole genome shotgun (WGS) entry which is preliminary data.</text>
</comment>
<gene>
    <name evidence="2" type="ORF">ACFQ4E_02930</name>
</gene>
<dbReference type="RefSeq" id="WP_386801423.1">
    <property type="nucleotide sequence ID" value="NZ_JBHTMU010000003.1"/>
</dbReference>
<proteinExistence type="predicted"/>
<name>A0ABW3ZF56_9RHOB</name>
<organism evidence="2 3">
    <name type="scientific">Litorisediminicola beolgyonensis</name>
    <dbReference type="NCBI Taxonomy" id="1173614"/>
    <lineage>
        <taxon>Bacteria</taxon>
        <taxon>Pseudomonadati</taxon>
        <taxon>Pseudomonadota</taxon>
        <taxon>Alphaproteobacteria</taxon>
        <taxon>Rhodobacterales</taxon>
        <taxon>Paracoccaceae</taxon>
        <taxon>Litorisediminicola</taxon>
    </lineage>
</organism>
<dbReference type="EMBL" id="JBHTMU010000003">
    <property type="protein sequence ID" value="MFD1341365.1"/>
    <property type="molecule type" value="Genomic_DNA"/>
</dbReference>
<sequence>MATLKRHRLWALATAATLTLSACTDGPSVAEARAEITPIPPGQARIAVYRTQKVQGFGVKPTVLVDGLPTGLCAVNSVFHVDLRPGRHTVSASTTETSLVTLDLAAGETGYVLCSIAVGPLVGIPELSTTERPGLEALIFTGTY</sequence>
<keyword evidence="1" id="KW-0732">Signal</keyword>
<evidence type="ECO:0000256" key="1">
    <source>
        <dbReference type="SAM" id="SignalP"/>
    </source>
</evidence>